<dbReference type="InterPro" id="IPR036412">
    <property type="entry name" value="HAD-like_sf"/>
</dbReference>
<dbReference type="InterPro" id="IPR050510">
    <property type="entry name" value="Cation_transp_ATPase_P-type"/>
</dbReference>
<dbReference type="InterPro" id="IPR023298">
    <property type="entry name" value="ATPase_P-typ_TM_dom_sf"/>
</dbReference>
<name>A0ABN3XEV3_9ACTN</name>
<evidence type="ECO:0000313" key="7">
    <source>
        <dbReference type="EMBL" id="GAA2950937.1"/>
    </source>
</evidence>
<evidence type="ECO:0000256" key="4">
    <source>
        <dbReference type="ARBA" id="ARBA00022989"/>
    </source>
</evidence>
<evidence type="ECO:0000256" key="5">
    <source>
        <dbReference type="ARBA" id="ARBA00023136"/>
    </source>
</evidence>
<dbReference type="EMBL" id="BAAAUD010000039">
    <property type="protein sequence ID" value="GAA2950937.1"/>
    <property type="molecule type" value="Genomic_DNA"/>
</dbReference>
<dbReference type="Proteomes" id="UP001500403">
    <property type="component" value="Unassembled WGS sequence"/>
</dbReference>
<reference evidence="7 8" key="1">
    <citation type="journal article" date="2019" name="Int. J. Syst. Evol. Microbiol.">
        <title>The Global Catalogue of Microorganisms (GCM) 10K type strain sequencing project: providing services to taxonomists for standard genome sequencing and annotation.</title>
        <authorList>
            <consortium name="The Broad Institute Genomics Platform"/>
            <consortium name="The Broad Institute Genome Sequencing Center for Infectious Disease"/>
            <person name="Wu L."/>
            <person name="Ma J."/>
        </authorList>
    </citation>
    <scope>NUCLEOTIDE SEQUENCE [LARGE SCALE GENOMIC DNA]</scope>
    <source>
        <strain evidence="7 8">JCM 9088</strain>
    </source>
</reference>
<dbReference type="PRINTS" id="PR00120">
    <property type="entry name" value="HATPASE"/>
</dbReference>
<evidence type="ECO:0000256" key="2">
    <source>
        <dbReference type="ARBA" id="ARBA00022475"/>
    </source>
</evidence>
<dbReference type="InterPro" id="IPR023214">
    <property type="entry name" value="HAD_sf"/>
</dbReference>
<keyword evidence="2" id="KW-1003">Cell membrane</keyword>
<dbReference type="PRINTS" id="PR00119">
    <property type="entry name" value="CATATPASE"/>
</dbReference>
<evidence type="ECO:0000313" key="8">
    <source>
        <dbReference type="Proteomes" id="UP001500403"/>
    </source>
</evidence>
<accession>A0ABN3XEV3</accession>
<comment type="subcellular location">
    <subcellularLocation>
        <location evidence="1">Cell membrane</location>
        <topology evidence="1">Multi-pass membrane protein</topology>
    </subcellularLocation>
</comment>
<dbReference type="InterPro" id="IPR001757">
    <property type="entry name" value="P_typ_ATPase"/>
</dbReference>
<sequence length="206" mass="21888">MVGALQSEGRTVAVTGDGVNDVLALKDADIGVTTGSGAGATRTVAQIVLLDNSFATPPSVVAEGRRVIGDITRVAPLFLTKTVHPALPAILVVCSQVEYPFLPRHPTLLPKPTIGVPAFFLAPAPDKERARPDYVRRVCGTRSPAASSPRPRPSVRTCSPGRTAPAPGPWPPRRARRRSRPSRCRPGCRRSSPARTPGGASAWWPR</sequence>
<comment type="caution">
    <text evidence="7">The sequence shown here is derived from an EMBL/GenBank/DDBJ whole genome shotgun (WGS) entry which is preliminary data.</text>
</comment>
<protein>
    <submittedName>
        <fullName evidence="7">Uncharacterized protein</fullName>
    </submittedName>
</protein>
<keyword evidence="5" id="KW-0472">Membrane</keyword>
<keyword evidence="4" id="KW-1133">Transmembrane helix</keyword>
<dbReference type="SUPFAM" id="SSF81665">
    <property type="entry name" value="Calcium ATPase, transmembrane domain M"/>
    <property type="match status" value="1"/>
</dbReference>
<organism evidence="7 8">
    <name type="scientific">Streptomyces enissocaesilis</name>
    <dbReference type="NCBI Taxonomy" id="332589"/>
    <lineage>
        <taxon>Bacteria</taxon>
        <taxon>Bacillati</taxon>
        <taxon>Actinomycetota</taxon>
        <taxon>Actinomycetes</taxon>
        <taxon>Kitasatosporales</taxon>
        <taxon>Streptomycetaceae</taxon>
        <taxon>Streptomyces</taxon>
        <taxon>Streptomyces rochei group</taxon>
    </lineage>
</organism>
<feature type="region of interest" description="Disordered" evidence="6">
    <location>
        <begin position="141"/>
        <end position="206"/>
    </location>
</feature>
<dbReference type="PANTHER" id="PTHR43294:SF21">
    <property type="entry name" value="CATION TRANSPORTING ATPASE"/>
    <property type="match status" value="1"/>
</dbReference>
<feature type="compositionally biased region" description="Basic residues" evidence="6">
    <location>
        <begin position="173"/>
        <end position="188"/>
    </location>
</feature>
<gene>
    <name evidence="7" type="ORF">GCM10010446_40240</name>
</gene>
<evidence type="ECO:0000256" key="1">
    <source>
        <dbReference type="ARBA" id="ARBA00004651"/>
    </source>
</evidence>
<evidence type="ECO:0000256" key="3">
    <source>
        <dbReference type="ARBA" id="ARBA00022692"/>
    </source>
</evidence>
<proteinExistence type="predicted"/>
<keyword evidence="8" id="KW-1185">Reference proteome</keyword>
<dbReference type="Gene3D" id="3.40.50.1000">
    <property type="entry name" value="HAD superfamily/HAD-like"/>
    <property type="match status" value="1"/>
</dbReference>
<dbReference type="PANTHER" id="PTHR43294">
    <property type="entry name" value="SODIUM/POTASSIUM-TRANSPORTING ATPASE SUBUNIT ALPHA"/>
    <property type="match status" value="1"/>
</dbReference>
<dbReference type="SUPFAM" id="SSF56784">
    <property type="entry name" value="HAD-like"/>
    <property type="match status" value="1"/>
</dbReference>
<keyword evidence="3" id="KW-0812">Transmembrane</keyword>
<feature type="compositionally biased region" description="Low complexity" evidence="6">
    <location>
        <begin position="142"/>
        <end position="165"/>
    </location>
</feature>
<dbReference type="Gene3D" id="1.20.1110.10">
    <property type="entry name" value="Calcium-transporting ATPase, transmembrane domain"/>
    <property type="match status" value="1"/>
</dbReference>
<evidence type="ECO:0000256" key="6">
    <source>
        <dbReference type="SAM" id="MobiDB-lite"/>
    </source>
</evidence>